<dbReference type="Proteomes" id="UP000289220">
    <property type="component" value="Unassembled WGS sequence"/>
</dbReference>
<reference evidence="2 3" key="1">
    <citation type="submission" date="2018-11" db="EMBL/GenBank/DDBJ databases">
        <authorList>
            <person name="Peiro R."/>
            <person name="Begona"/>
            <person name="Cbmso G."/>
            <person name="Lopez M."/>
            <person name="Gonzalez S."/>
            <person name="Sacristan E."/>
            <person name="Castillo E."/>
        </authorList>
    </citation>
    <scope>NUCLEOTIDE SEQUENCE [LARGE SCALE GENOMIC DNA]</scope>
    <source>
        <strain evidence="2">Brev_genome</strain>
    </source>
</reference>
<dbReference type="EMBL" id="UXHF01000025">
    <property type="protein sequence ID" value="VDC49870.1"/>
    <property type="molecule type" value="Genomic_DNA"/>
</dbReference>
<name>A0A7Z8Y392_9CAUL</name>
<keyword evidence="3" id="KW-1185">Reference proteome</keyword>
<gene>
    <name evidence="2" type="ORF">BREV_BREV_01519</name>
</gene>
<feature type="region of interest" description="Disordered" evidence="1">
    <location>
        <begin position="100"/>
        <end position="128"/>
    </location>
</feature>
<sequence length="128" mass="14375">MAESHMPTFADLFAEWDILRRFDGFLPDEFASYEACCAAERDFEMRLERCESQLLACTPTSEREAAWLLEVINTGEGLTPQTFATLNRIQAWMMSRGMTAEGMASTSPRPSQIRYAASAADREAAPRP</sequence>
<dbReference type="AlphaFoldDB" id="A0A7Z8Y392"/>
<protein>
    <submittedName>
        <fullName evidence="2">Uncharacterized protein</fullName>
    </submittedName>
</protein>
<evidence type="ECO:0000313" key="2">
    <source>
        <dbReference type="EMBL" id="VDC49870.1"/>
    </source>
</evidence>
<comment type="caution">
    <text evidence="2">The sequence shown here is derived from an EMBL/GenBank/DDBJ whole genome shotgun (WGS) entry which is preliminary data.</text>
</comment>
<accession>A0A7Z8Y392</accession>
<evidence type="ECO:0000256" key="1">
    <source>
        <dbReference type="SAM" id="MobiDB-lite"/>
    </source>
</evidence>
<organism evidence="2 3">
    <name type="scientific">Brevundimonas mediterranea</name>
    <dbReference type="NCBI Taxonomy" id="74329"/>
    <lineage>
        <taxon>Bacteria</taxon>
        <taxon>Pseudomonadati</taxon>
        <taxon>Pseudomonadota</taxon>
        <taxon>Alphaproteobacteria</taxon>
        <taxon>Caulobacterales</taxon>
        <taxon>Caulobacteraceae</taxon>
        <taxon>Brevundimonas</taxon>
    </lineage>
</organism>
<evidence type="ECO:0000313" key="3">
    <source>
        <dbReference type="Proteomes" id="UP000289220"/>
    </source>
</evidence>
<dbReference type="RefSeq" id="WP_008264110.1">
    <property type="nucleotide sequence ID" value="NZ_UXHF01000025.1"/>
</dbReference>
<proteinExistence type="predicted"/>